<evidence type="ECO:0000259" key="2">
    <source>
        <dbReference type="Pfam" id="PF03967"/>
    </source>
</evidence>
<dbReference type="NCBIfam" id="TIGR01150">
    <property type="entry name" value="puhA"/>
    <property type="match status" value="1"/>
</dbReference>
<dbReference type="InterPro" id="IPR027275">
    <property type="entry name" value="PRC-brl_dom"/>
</dbReference>
<accession>A0A0D7EHF4</accession>
<dbReference type="Gene3D" id="3.90.50.10">
    <property type="entry name" value="Photosynthetic Reaction Center, subunit H, domain 2"/>
    <property type="match status" value="1"/>
</dbReference>
<name>A0A0D7EHF4_RHOPL</name>
<gene>
    <name evidence="4" type="ORF">OO17_21860</name>
</gene>
<dbReference type="Pfam" id="PF05239">
    <property type="entry name" value="PRC"/>
    <property type="match status" value="1"/>
</dbReference>
<dbReference type="GO" id="GO:0019684">
    <property type="term" value="P:photosynthesis, light reaction"/>
    <property type="evidence" value="ECO:0007669"/>
    <property type="project" value="InterPro"/>
</dbReference>
<evidence type="ECO:0000313" key="4">
    <source>
        <dbReference type="EMBL" id="KIZ38962.1"/>
    </source>
</evidence>
<feature type="domain" description="PRC-barrel" evidence="3">
    <location>
        <begin position="144"/>
        <end position="195"/>
    </location>
</feature>
<dbReference type="InterPro" id="IPR011033">
    <property type="entry name" value="PRC_barrel-like_sf"/>
</dbReference>
<keyword evidence="1" id="KW-1133">Transmembrane helix</keyword>
<comment type="caution">
    <text evidence="4">The sequence shown here is derived from an EMBL/GenBank/DDBJ whole genome shotgun (WGS) entry which is preliminary data.</text>
</comment>
<evidence type="ECO:0000313" key="5">
    <source>
        <dbReference type="Proteomes" id="UP000032515"/>
    </source>
</evidence>
<protein>
    <submittedName>
        <fullName evidence="4">H subunit of photosynthetic reaction center complex</fullName>
    </submittedName>
</protein>
<dbReference type="InterPro" id="IPR037097">
    <property type="entry name" value="Photo_RC_H_N_sf"/>
</dbReference>
<reference evidence="4 5" key="1">
    <citation type="submission" date="2014-11" db="EMBL/GenBank/DDBJ databases">
        <title>Genomics and ecophysiology of heterotrophic nitrogen fixing bacteria isolated from estuarine surface water.</title>
        <authorList>
            <person name="Bentzon-Tilia M."/>
            <person name="Severin I."/>
            <person name="Hansen L.H."/>
            <person name="Riemann L."/>
        </authorList>
    </citation>
    <scope>NUCLEOTIDE SEQUENCE [LARGE SCALE GENOMIC DNA]</scope>
    <source>
        <strain evidence="4 5">BAL398</strain>
    </source>
</reference>
<dbReference type="Proteomes" id="UP000032515">
    <property type="component" value="Unassembled WGS sequence"/>
</dbReference>
<dbReference type="AlphaFoldDB" id="A0A0D7EHF4"/>
<dbReference type="SUPFAM" id="SSF81490">
    <property type="entry name" value="Photosystem II reaction centre subunit H, transmembrane region"/>
    <property type="match status" value="1"/>
</dbReference>
<keyword evidence="1" id="KW-0812">Transmembrane</keyword>
<dbReference type="PATRIC" id="fig|1076.23.peg.5136"/>
<feature type="transmembrane region" description="Helical" evidence="1">
    <location>
        <begin position="12"/>
        <end position="28"/>
    </location>
</feature>
<dbReference type="Gene3D" id="4.10.540.10">
    <property type="entry name" value="Photosynthetic reaction centre, H subunit, N-terminal domain"/>
    <property type="match status" value="1"/>
</dbReference>
<organism evidence="4 5">
    <name type="scientific">Rhodopseudomonas palustris</name>
    <dbReference type="NCBI Taxonomy" id="1076"/>
    <lineage>
        <taxon>Bacteria</taxon>
        <taxon>Pseudomonadati</taxon>
        <taxon>Pseudomonadota</taxon>
        <taxon>Alphaproteobacteria</taxon>
        <taxon>Hyphomicrobiales</taxon>
        <taxon>Nitrobacteraceae</taxon>
        <taxon>Rhodopseudomonas</taxon>
    </lineage>
</organism>
<dbReference type="InterPro" id="IPR015810">
    <property type="entry name" value="Photo_RC_H_N"/>
</dbReference>
<dbReference type="InterPro" id="IPR014747">
    <property type="entry name" value="Bac_photo_RC_H_C"/>
</dbReference>
<dbReference type="EMBL" id="JXXE01000477">
    <property type="protein sequence ID" value="KIZ38962.1"/>
    <property type="molecule type" value="Genomic_DNA"/>
</dbReference>
<proteinExistence type="predicted"/>
<dbReference type="Pfam" id="PF03967">
    <property type="entry name" value="PRCH"/>
    <property type="match status" value="1"/>
</dbReference>
<dbReference type="RefSeq" id="WP_044415572.1">
    <property type="nucleotide sequence ID" value="NZ_JXXE01000477.1"/>
</dbReference>
<keyword evidence="1" id="KW-0472">Membrane</keyword>
<evidence type="ECO:0000259" key="3">
    <source>
        <dbReference type="Pfam" id="PF05239"/>
    </source>
</evidence>
<dbReference type="InterPro" id="IPR005652">
    <property type="entry name" value="Photo_RC_H"/>
</dbReference>
<feature type="domain" description="Photosynthetic reaction centre H subunit N-terminal" evidence="2">
    <location>
        <begin position="5"/>
        <end position="132"/>
    </location>
</feature>
<dbReference type="OrthoDB" id="8557487at2"/>
<evidence type="ECO:0000256" key="1">
    <source>
        <dbReference type="SAM" id="Phobius"/>
    </source>
</evidence>
<dbReference type="GO" id="GO:0030077">
    <property type="term" value="C:plasma membrane light-harvesting complex"/>
    <property type="evidence" value="ECO:0007669"/>
    <property type="project" value="InterPro"/>
</dbReference>
<sequence length="256" mass="27472">MQAGAYMDVAQVTLYVFWIFFAALIFYLRREDKREGYPLVSDTGGGRLTQIGIPNPPDPKTYLLRGGHTATVPNHRNDRPDVAVAPTAPWPGAPFAPTGNPFADGVGPGSYAAREDVPELTMDNIPAIVPMRAAKGFALDPRDPNPVGMQVIGADGVVGGVVTDAWVDRAEVLLRYLEVETTSGKGKRKVLLPVPFALINRPFGKVSVDAILGSQFADAPGVAKADQVTKLEEDKIVAYYGAGTLYATPQRQEPIV</sequence>
<dbReference type="SUPFAM" id="SSF50346">
    <property type="entry name" value="PRC-barrel domain"/>
    <property type="match status" value="1"/>
</dbReference>